<feature type="signal peptide" evidence="1">
    <location>
        <begin position="1"/>
        <end position="18"/>
    </location>
</feature>
<dbReference type="InterPro" id="IPR015915">
    <property type="entry name" value="Kelch-typ_b-propeller"/>
</dbReference>
<organism evidence="2 3">
    <name type="scientific">Glossina brevipalpis</name>
    <dbReference type="NCBI Taxonomy" id="37001"/>
    <lineage>
        <taxon>Eukaryota</taxon>
        <taxon>Metazoa</taxon>
        <taxon>Ecdysozoa</taxon>
        <taxon>Arthropoda</taxon>
        <taxon>Hexapoda</taxon>
        <taxon>Insecta</taxon>
        <taxon>Pterygota</taxon>
        <taxon>Neoptera</taxon>
        <taxon>Endopterygota</taxon>
        <taxon>Diptera</taxon>
        <taxon>Brachycera</taxon>
        <taxon>Muscomorpha</taxon>
        <taxon>Hippoboscoidea</taxon>
        <taxon>Glossinidae</taxon>
        <taxon>Glossina</taxon>
    </lineage>
</organism>
<keyword evidence="3" id="KW-1185">Reference proteome</keyword>
<evidence type="ECO:0000313" key="3">
    <source>
        <dbReference type="Proteomes" id="UP000091820"/>
    </source>
</evidence>
<proteinExistence type="predicted"/>
<keyword evidence="1" id="KW-0732">Signal</keyword>
<evidence type="ECO:0000313" key="2">
    <source>
        <dbReference type="EnsemblMetazoa" id="GBRI010931-PA"/>
    </source>
</evidence>
<dbReference type="STRING" id="37001.A0A1A9W9A3"/>
<feature type="chain" id="PRO_5008400109" evidence="1">
    <location>
        <begin position="19"/>
        <end position="94"/>
    </location>
</feature>
<dbReference type="AlphaFoldDB" id="A0A1A9W9A3"/>
<evidence type="ECO:0000256" key="1">
    <source>
        <dbReference type="SAM" id="SignalP"/>
    </source>
</evidence>
<name>A0A1A9W9A3_9MUSC</name>
<dbReference type="EnsemblMetazoa" id="GBRI010931-RA">
    <property type="protein sequence ID" value="GBRI010931-PA"/>
    <property type="gene ID" value="GBRI010931"/>
</dbReference>
<dbReference type="Proteomes" id="UP000091820">
    <property type="component" value="Unassembled WGS sequence"/>
</dbReference>
<dbReference type="SUPFAM" id="SSF117281">
    <property type="entry name" value="Kelch motif"/>
    <property type="match status" value="1"/>
</dbReference>
<accession>A0A1A9W9A3</accession>
<dbReference type="VEuPathDB" id="VectorBase:GBRI010931"/>
<sequence length="94" mass="10332">MLAIILGFARTIIYAVGGENVSSVENYNAASKTWYACPEIPVKYSFCNRAVVLENSVFTLCMVEFRAEIEEENAAAKIILGKHDVCPKVCVQLG</sequence>
<protein>
    <submittedName>
        <fullName evidence="2">Uncharacterized protein</fullName>
    </submittedName>
</protein>
<reference evidence="2" key="2">
    <citation type="submission" date="2020-05" db="UniProtKB">
        <authorList>
            <consortium name="EnsemblMetazoa"/>
        </authorList>
    </citation>
    <scope>IDENTIFICATION</scope>
    <source>
        <strain evidence="2">IAEA</strain>
    </source>
</reference>
<reference evidence="3" key="1">
    <citation type="submission" date="2014-03" db="EMBL/GenBank/DDBJ databases">
        <authorList>
            <person name="Aksoy S."/>
            <person name="Warren W."/>
            <person name="Wilson R.K."/>
        </authorList>
    </citation>
    <scope>NUCLEOTIDE SEQUENCE [LARGE SCALE GENOMIC DNA]</scope>
    <source>
        <strain evidence="3">IAEA</strain>
    </source>
</reference>